<evidence type="ECO:0000313" key="23">
    <source>
        <dbReference type="Proteomes" id="UP001623349"/>
    </source>
</evidence>
<keyword evidence="13 19" id="KW-0333">Golgi apparatus</keyword>
<evidence type="ECO:0000256" key="12">
    <source>
        <dbReference type="ARBA" id="ARBA00022989"/>
    </source>
</evidence>
<comment type="catalytic activity">
    <reaction evidence="18">
        <text>Zn(2+)(in) + 2 H(+)(out) = Zn(2+)(out) + 2 H(+)(in)</text>
        <dbReference type="Rhea" id="RHEA:72627"/>
        <dbReference type="ChEBI" id="CHEBI:15378"/>
        <dbReference type="ChEBI" id="CHEBI:29105"/>
    </reaction>
</comment>
<evidence type="ECO:0000256" key="17">
    <source>
        <dbReference type="ARBA" id="ARBA00038531"/>
    </source>
</evidence>
<sequence length="706" mass="77368">MEEKYGGDARPGPGGGLGPVDVPSARTAFFMVLFQKPFSSGKTITKHQWIKIFKHAVAGCIISLLWFFGLTLCGPLRTLLLFEHSDIVVISLLSVLFTSSGGGPAKTRGAAFFIIAVICLLLFDNDDLMAKMAEHLCSAEGHHDSALTHMLYTAIAFLGVADHKGPVPSTCVGKLKTICKSSYRRSLASSVLLGGVLLLVLALCCKVGFHTASRKLSIDVGGAKRLQALSQLVSVFLLCPWVIVLSVTTESKVESWFALIMPFTTVIFFVMILDFYMDSLCSVKMDVSKCARYGSFPIFISALLFGNFWTHPITDQLRAMNRAAHQESTEHVLSGGVVVSAVFFTLSANILSSPSKRGQKGTLIGYSPEGTPLYNFMGDAFQHSSQSAPRFIKDSLKQILEESDSRQIFYFLCLNLLFTFVELFYGVLTNSLGLISDGFHMLFDCSALVMGLFAALMSRWKATRIFSYGYGRIEILSGFINGLFLIVIAFFVFMESVARLIDPPELDTNMLTPVSIGGLIVNLIGICAFSHAHSHGHGASQGNCHSDHGHSHHAHGHSDHGHSHGLPGGGMNANMRGVIPLIKDACQVLLLRLPPDYEKDLHIALEKIQKIEGLISYRDPHFWRHSASIVAGTIHIQVTSDVLEQRIVQQVTGILKDAGVNNLTIQVEKEAYFQHMSGLSTGFHDVLAMTKQMESMKYCKDGTYIM</sequence>
<proteinExistence type="inferred from homology"/>
<keyword evidence="8 19" id="KW-0812">Transmembrane</keyword>
<comment type="subcellular location">
    <subcellularLocation>
        <location evidence="3">Cytoplasmic vesicle</location>
        <location evidence="3">COPII-coated vesicle membrane</location>
        <topology evidence="3">Multi-pass membrane protein</topology>
    </subcellularLocation>
    <subcellularLocation>
        <location evidence="4">Cytoplasmic vesicle</location>
        <location evidence="4">Secretory vesicle membrane</location>
        <topology evidence="4">Multi-pass membrane protein</topology>
    </subcellularLocation>
    <subcellularLocation>
        <location evidence="2">Golgi apparatus</location>
        <location evidence="2">Golgi stack membrane</location>
        <topology evidence="2">Multi-pass membrane protein</topology>
    </subcellularLocation>
    <subcellularLocation>
        <location evidence="1 19">Golgi apparatus</location>
        <location evidence="1 19">trans-Golgi network membrane</location>
        <topology evidence="1 19">Multi-pass membrane protein</topology>
    </subcellularLocation>
</comment>
<evidence type="ECO:0000313" key="22">
    <source>
        <dbReference type="EMBL" id="GAB1298516.1"/>
    </source>
</evidence>
<dbReference type="SUPFAM" id="SSF161111">
    <property type="entry name" value="Cation efflux protein transmembrane domain-like"/>
    <property type="match status" value="1"/>
</dbReference>
<evidence type="ECO:0000256" key="18">
    <source>
        <dbReference type="ARBA" id="ARBA00048349"/>
    </source>
</evidence>
<evidence type="ECO:0000256" key="9">
    <source>
        <dbReference type="ARBA" id="ARBA00022723"/>
    </source>
</evidence>
<keyword evidence="11" id="KW-0864">Zinc transport</keyword>
<dbReference type="Proteomes" id="UP001623349">
    <property type="component" value="Unassembled WGS sequence"/>
</dbReference>
<feature type="domain" description="Cation efflux protein transmembrane" evidence="21">
    <location>
        <begin position="408"/>
        <end position="536"/>
    </location>
</feature>
<organism evidence="22 23">
    <name type="scientific">Apodemus speciosus</name>
    <name type="common">Large Japanese field mouse</name>
    <dbReference type="NCBI Taxonomy" id="105296"/>
    <lineage>
        <taxon>Eukaryota</taxon>
        <taxon>Metazoa</taxon>
        <taxon>Chordata</taxon>
        <taxon>Craniata</taxon>
        <taxon>Vertebrata</taxon>
        <taxon>Euteleostomi</taxon>
        <taxon>Mammalia</taxon>
        <taxon>Eutheria</taxon>
        <taxon>Euarchontoglires</taxon>
        <taxon>Glires</taxon>
        <taxon>Rodentia</taxon>
        <taxon>Myomorpha</taxon>
        <taxon>Muroidea</taxon>
        <taxon>Muridae</taxon>
        <taxon>Murinae</taxon>
        <taxon>Apodemus</taxon>
    </lineage>
</organism>
<evidence type="ECO:0000256" key="3">
    <source>
        <dbReference type="ARBA" id="ARBA00004557"/>
    </source>
</evidence>
<feature type="transmembrane region" description="Helical" evidence="19">
    <location>
        <begin position="52"/>
        <end position="72"/>
    </location>
</feature>
<evidence type="ECO:0000256" key="7">
    <source>
        <dbReference type="ARBA" id="ARBA00022449"/>
    </source>
</evidence>
<keyword evidence="10" id="KW-0862">Zinc</keyword>
<evidence type="ECO:0000256" key="19">
    <source>
        <dbReference type="RuleBase" id="RU369017"/>
    </source>
</evidence>
<evidence type="ECO:0000256" key="6">
    <source>
        <dbReference type="ARBA" id="ARBA00022448"/>
    </source>
</evidence>
<dbReference type="InterPro" id="IPR045316">
    <property type="entry name" value="Msc2-like"/>
</dbReference>
<dbReference type="InterPro" id="IPR027469">
    <property type="entry name" value="Cation_efflux_TMD_sf"/>
</dbReference>
<evidence type="ECO:0000256" key="8">
    <source>
        <dbReference type="ARBA" id="ARBA00022692"/>
    </source>
</evidence>
<feature type="transmembrane region" description="Helical" evidence="19">
    <location>
        <begin position="191"/>
        <end position="209"/>
    </location>
</feature>
<feature type="transmembrane region" description="Helical" evidence="19">
    <location>
        <begin position="439"/>
        <end position="457"/>
    </location>
</feature>
<evidence type="ECO:0000256" key="13">
    <source>
        <dbReference type="ARBA" id="ARBA00023034"/>
    </source>
</evidence>
<evidence type="ECO:0000256" key="11">
    <source>
        <dbReference type="ARBA" id="ARBA00022906"/>
    </source>
</evidence>
<evidence type="ECO:0000259" key="21">
    <source>
        <dbReference type="Pfam" id="PF01545"/>
    </source>
</evidence>
<evidence type="ECO:0000256" key="20">
    <source>
        <dbReference type="SAM" id="MobiDB-lite"/>
    </source>
</evidence>
<evidence type="ECO:0000256" key="16">
    <source>
        <dbReference type="ARBA" id="ARBA00023329"/>
    </source>
</evidence>
<dbReference type="InterPro" id="IPR002524">
    <property type="entry name" value="Cation_efflux"/>
</dbReference>
<keyword evidence="23" id="KW-1185">Reference proteome</keyword>
<keyword evidence="15 19" id="KW-0472">Membrane</keyword>
<keyword evidence="14 19" id="KW-0406">Ion transport</keyword>
<evidence type="ECO:0000256" key="15">
    <source>
        <dbReference type="ARBA" id="ARBA00023136"/>
    </source>
</evidence>
<keyword evidence="9" id="KW-0479">Metal-binding</keyword>
<feature type="transmembrane region" description="Helical" evidence="19">
    <location>
        <begin position="255"/>
        <end position="273"/>
    </location>
</feature>
<feature type="transmembrane region" description="Helical" evidence="19">
    <location>
        <begin position="408"/>
        <end position="427"/>
    </location>
</feature>
<dbReference type="PANTHER" id="PTHR45755">
    <property type="match status" value="1"/>
</dbReference>
<evidence type="ECO:0000256" key="10">
    <source>
        <dbReference type="ARBA" id="ARBA00022833"/>
    </source>
</evidence>
<comment type="caution">
    <text evidence="22">The sequence shown here is derived from an EMBL/GenBank/DDBJ whole genome shotgun (WGS) entry which is preliminary data.</text>
</comment>
<evidence type="ECO:0000256" key="2">
    <source>
        <dbReference type="ARBA" id="ARBA00004205"/>
    </source>
</evidence>
<feature type="transmembrane region" description="Helical" evidence="19">
    <location>
        <begin position="478"/>
        <end position="498"/>
    </location>
</feature>
<keyword evidence="16" id="KW-0968">Cytoplasmic vesicle</keyword>
<feature type="transmembrane region" description="Helical" evidence="19">
    <location>
        <begin position="229"/>
        <end position="249"/>
    </location>
</feature>
<evidence type="ECO:0000256" key="4">
    <source>
        <dbReference type="ARBA" id="ARBA00004638"/>
    </source>
</evidence>
<comment type="function">
    <text evidence="19">Functions as a zinc transporter.</text>
</comment>
<evidence type="ECO:0000256" key="5">
    <source>
        <dbReference type="ARBA" id="ARBA00008873"/>
    </source>
</evidence>
<comment type="similarity">
    <text evidence="5 19">Belongs to the cation diffusion facilitator (CDF) transporter (TC 2.A.4) family. SLC30A subfamily.</text>
</comment>
<reference evidence="22 23" key="1">
    <citation type="submission" date="2024-08" db="EMBL/GenBank/DDBJ databases">
        <title>The draft genome of Apodemus speciosus.</title>
        <authorList>
            <person name="Nabeshima K."/>
            <person name="Suzuki S."/>
            <person name="Onuma M."/>
        </authorList>
    </citation>
    <scope>NUCLEOTIDE SEQUENCE [LARGE SCALE GENOMIC DNA]</scope>
    <source>
        <strain evidence="22">IB14-021</strain>
    </source>
</reference>
<accession>A0ABQ0FH57</accession>
<feature type="transmembrane region" description="Helical" evidence="19">
    <location>
        <begin position="105"/>
        <end position="123"/>
    </location>
</feature>
<keyword evidence="12 19" id="KW-1133">Transmembrane helix</keyword>
<dbReference type="PANTHER" id="PTHR45755:SF1">
    <property type="entry name" value="PROTON-COUPLED ZINC ANTIPORTER SLC30A5"/>
    <property type="match status" value="1"/>
</dbReference>
<evidence type="ECO:0000256" key="1">
    <source>
        <dbReference type="ARBA" id="ARBA00004166"/>
    </source>
</evidence>
<name>A0ABQ0FH57_APOSI</name>
<dbReference type="NCBIfam" id="TIGR01297">
    <property type="entry name" value="CDF"/>
    <property type="match status" value="1"/>
</dbReference>
<dbReference type="Pfam" id="PF01545">
    <property type="entry name" value="Cation_efflux"/>
    <property type="match status" value="1"/>
</dbReference>
<dbReference type="EMBL" id="BAAFST010000013">
    <property type="protein sequence ID" value="GAB1298516.1"/>
    <property type="molecule type" value="Genomic_DNA"/>
</dbReference>
<feature type="transmembrane region" description="Helical" evidence="19">
    <location>
        <begin position="293"/>
        <end position="311"/>
    </location>
</feature>
<comment type="caution">
    <text evidence="19">Lacks conserved residue(s) required for the propagation of feature annotation.</text>
</comment>
<comment type="subunit">
    <text evidence="17">Heterodimer with SLC30A6/ZNT6; form a functional zinc ion transmembrane transporter.</text>
</comment>
<dbReference type="InterPro" id="IPR058533">
    <property type="entry name" value="Cation_efflux_TM"/>
</dbReference>
<dbReference type="Gene3D" id="1.20.1510.10">
    <property type="entry name" value="Cation efflux protein transmembrane domain"/>
    <property type="match status" value="1"/>
</dbReference>
<feature type="transmembrane region" description="Helical" evidence="19">
    <location>
        <begin position="510"/>
        <end position="529"/>
    </location>
</feature>
<gene>
    <name evidence="22" type="ORF">APTSU1_001375200</name>
</gene>
<keyword evidence="6 19" id="KW-0813">Transport</keyword>
<keyword evidence="7" id="KW-0050">Antiport</keyword>
<evidence type="ECO:0000256" key="14">
    <source>
        <dbReference type="ARBA" id="ARBA00023065"/>
    </source>
</evidence>
<feature type="region of interest" description="Disordered" evidence="20">
    <location>
        <begin position="540"/>
        <end position="569"/>
    </location>
</feature>
<protein>
    <recommendedName>
        <fullName evidence="19">Zinc transporter</fullName>
    </recommendedName>
</protein>